<proteinExistence type="predicted"/>
<sequence>MRRTNQNHSQKHRLPDQANCTYIPPSKPCDEDVEELVLINFLTIKNNLVTKSKLAREMPPTILETGKEPARIEQLTQTSRRDLKSHGITR</sequence>
<accession>A0ABR2F9M3</accession>
<evidence type="ECO:0000313" key="2">
    <source>
        <dbReference type="EMBL" id="KAK8575016.1"/>
    </source>
</evidence>
<evidence type="ECO:0000256" key="1">
    <source>
        <dbReference type="SAM" id="MobiDB-lite"/>
    </source>
</evidence>
<comment type="caution">
    <text evidence="2">The sequence shown here is derived from an EMBL/GenBank/DDBJ whole genome shotgun (WGS) entry which is preliminary data.</text>
</comment>
<dbReference type="Proteomes" id="UP001472677">
    <property type="component" value="Unassembled WGS sequence"/>
</dbReference>
<dbReference type="EMBL" id="JBBPBM010000007">
    <property type="protein sequence ID" value="KAK8575016.1"/>
    <property type="molecule type" value="Genomic_DNA"/>
</dbReference>
<gene>
    <name evidence="2" type="ORF">V6N12_062693</name>
</gene>
<evidence type="ECO:0000313" key="3">
    <source>
        <dbReference type="Proteomes" id="UP001472677"/>
    </source>
</evidence>
<reference evidence="2 3" key="1">
    <citation type="journal article" date="2024" name="G3 (Bethesda)">
        <title>Genome assembly of Hibiscus sabdariffa L. provides insights into metabolisms of medicinal natural products.</title>
        <authorList>
            <person name="Kim T."/>
        </authorList>
    </citation>
    <scope>NUCLEOTIDE SEQUENCE [LARGE SCALE GENOMIC DNA]</scope>
    <source>
        <strain evidence="2">TK-2024</strain>
        <tissue evidence="2">Old leaves</tissue>
    </source>
</reference>
<organism evidence="2 3">
    <name type="scientific">Hibiscus sabdariffa</name>
    <name type="common">roselle</name>
    <dbReference type="NCBI Taxonomy" id="183260"/>
    <lineage>
        <taxon>Eukaryota</taxon>
        <taxon>Viridiplantae</taxon>
        <taxon>Streptophyta</taxon>
        <taxon>Embryophyta</taxon>
        <taxon>Tracheophyta</taxon>
        <taxon>Spermatophyta</taxon>
        <taxon>Magnoliopsida</taxon>
        <taxon>eudicotyledons</taxon>
        <taxon>Gunneridae</taxon>
        <taxon>Pentapetalae</taxon>
        <taxon>rosids</taxon>
        <taxon>malvids</taxon>
        <taxon>Malvales</taxon>
        <taxon>Malvaceae</taxon>
        <taxon>Malvoideae</taxon>
        <taxon>Hibiscus</taxon>
    </lineage>
</organism>
<feature type="compositionally biased region" description="Basic and acidic residues" evidence="1">
    <location>
        <begin position="79"/>
        <end position="90"/>
    </location>
</feature>
<name>A0ABR2F9M3_9ROSI</name>
<feature type="region of interest" description="Disordered" evidence="1">
    <location>
        <begin position="66"/>
        <end position="90"/>
    </location>
</feature>
<keyword evidence="3" id="KW-1185">Reference proteome</keyword>
<protein>
    <submittedName>
        <fullName evidence="2">Uncharacterized protein</fullName>
    </submittedName>
</protein>